<evidence type="ECO:0000256" key="2">
    <source>
        <dbReference type="ARBA" id="ARBA00023008"/>
    </source>
</evidence>
<proteinExistence type="predicted"/>
<dbReference type="Pfam" id="PF13473">
    <property type="entry name" value="Cupredoxin_1"/>
    <property type="match status" value="1"/>
</dbReference>
<evidence type="ECO:0000256" key="3">
    <source>
        <dbReference type="SAM" id="SignalP"/>
    </source>
</evidence>
<accession>A0A1Y5TGD3</accession>
<dbReference type="GO" id="GO:0046872">
    <property type="term" value="F:metal ion binding"/>
    <property type="evidence" value="ECO:0007669"/>
    <property type="project" value="UniProtKB-KW"/>
</dbReference>
<reference evidence="5 6" key="1">
    <citation type="submission" date="2017-03" db="EMBL/GenBank/DDBJ databases">
        <authorList>
            <person name="Afonso C.L."/>
            <person name="Miller P.J."/>
            <person name="Scott M.A."/>
            <person name="Spackman E."/>
            <person name="Goraichik I."/>
            <person name="Dimitrov K.M."/>
            <person name="Suarez D.L."/>
            <person name="Swayne D.E."/>
        </authorList>
    </citation>
    <scope>NUCLEOTIDE SEQUENCE [LARGE SCALE GENOMIC DNA]</scope>
    <source>
        <strain evidence="5 6">CECT 7691</strain>
    </source>
</reference>
<dbReference type="InterPro" id="IPR008972">
    <property type="entry name" value="Cupredoxin"/>
</dbReference>
<evidence type="ECO:0000313" key="6">
    <source>
        <dbReference type="Proteomes" id="UP000193200"/>
    </source>
</evidence>
<organism evidence="5 6">
    <name type="scientific">Oceanibacterium hippocampi</name>
    <dbReference type="NCBI Taxonomy" id="745714"/>
    <lineage>
        <taxon>Bacteria</taxon>
        <taxon>Pseudomonadati</taxon>
        <taxon>Pseudomonadota</taxon>
        <taxon>Alphaproteobacteria</taxon>
        <taxon>Sneathiellales</taxon>
        <taxon>Sneathiellaceae</taxon>
        <taxon>Oceanibacterium</taxon>
    </lineage>
</organism>
<dbReference type="RefSeq" id="WP_085884144.1">
    <property type="nucleotide sequence ID" value="NZ_FWFR01000002.1"/>
</dbReference>
<dbReference type="InterPro" id="IPR028096">
    <property type="entry name" value="EfeO_Cupredoxin"/>
</dbReference>
<name>A0A1Y5TGD3_9PROT</name>
<gene>
    <name evidence="5" type="primary">petE</name>
    <name evidence="5" type="ORF">OCH7691_02816</name>
</gene>
<protein>
    <submittedName>
        <fullName evidence="5">Plastocyanin</fullName>
    </submittedName>
</protein>
<dbReference type="EMBL" id="FWFR01000002">
    <property type="protein sequence ID" value="SLN63070.1"/>
    <property type="molecule type" value="Genomic_DNA"/>
</dbReference>
<dbReference type="InParanoid" id="A0A1Y5TGD3"/>
<dbReference type="InterPro" id="IPR050845">
    <property type="entry name" value="Cu-binding_ET"/>
</dbReference>
<dbReference type="Proteomes" id="UP000193200">
    <property type="component" value="Unassembled WGS sequence"/>
</dbReference>
<feature type="chain" id="PRO_5012757356" evidence="3">
    <location>
        <begin position="29"/>
        <end position="181"/>
    </location>
</feature>
<feature type="domain" description="EfeO-type cupredoxin-like" evidence="4">
    <location>
        <begin position="43"/>
        <end position="90"/>
    </location>
</feature>
<dbReference type="PANTHER" id="PTHR38439">
    <property type="entry name" value="AURACYANIN-B"/>
    <property type="match status" value="1"/>
</dbReference>
<keyword evidence="2" id="KW-0186">Copper</keyword>
<evidence type="ECO:0000259" key="4">
    <source>
        <dbReference type="Pfam" id="PF13473"/>
    </source>
</evidence>
<dbReference type="OrthoDB" id="9816061at2"/>
<keyword evidence="3" id="KW-0732">Signal</keyword>
<evidence type="ECO:0000256" key="1">
    <source>
        <dbReference type="ARBA" id="ARBA00022723"/>
    </source>
</evidence>
<dbReference type="SUPFAM" id="SSF49503">
    <property type="entry name" value="Cupredoxins"/>
    <property type="match status" value="1"/>
</dbReference>
<feature type="signal peptide" evidence="3">
    <location>
        <begin position="1"/>
        <end position="28"/>
    </location>
</feature>
<sequence length="181" mass="19483">MNFSCLSRTAAGAAFTVAAVLAAGPSSADMGHGSSKGVGHAGEAAKATRTVEIVMHDNFYEPEKVDVKAGETVRFTVRNNGELVHEFNIGTADMHRGHQKEMMMMVEHGVLEPDRINHEAAKAMQADMGHGMHNDPNSVLLEPGKSGEVVWTFPEDAVLEFACNVPGHYEAGMQGQIMIKH</sequence>
<dbReference type="Gene3D" id="2.60.40.420">
    <property type="entry name" value="Cupredoxins - blue copper proteins"/>
    <property type="match status" value="1"/>
</dbReference>
<dbReference type="PANTHER" id="PTHR38439:SF3">
    <property type="entry name" value="COPPER-RESISTANT CUPROPROTEIN COPI"/>
    <property type="match status" value="1"/>
</dbReference>
<keyword evidence="1" id="KW-0479">Metal-binding</keyword>
<keyword evidence="6" id="KW-1185">Reference proteome</keyword>
<evidence type="ECO:0000313" key="5">
    <source>
        <dbReference type="EMBL" id="SLN63070.1"/>
    </source>
</evidence>
<dbReference type="AlphaFoldDB" id="A0A1Y5TGD3"/>